<comment type="caution">
    <text evidence="1">The sequence shown here is derived from an EMBL/GenBank/DDBJ whole genome shotgun (WGS) entry which is preliminary data.</text>
</comment>
<evidence type="ECO:0000313" key="1">
    <source>
        <dbReference type="EMBL" id="MCI54882.1"/>
    </source>
</evidence>
<protein>
    <submittedName>
        <fullName evidence="1">Uncharacterized protein</fullName>
    </submittedName>
</protein>
<accession>A0A392T290</accession>
<feature type="non-terminal residue" evidence="1">
    <location>
        <position position="1"/>
    </location>
</feature>
<dbReference type="EMBL" id="LXQA010486673">
    <property type="protein sequence ID" value="MCI54882.1"/>
    <property type="molecule type" value="Genomic_DNA"/>
</dbReference>
<sequence>GGMRCAQQCGCCPVFLLLVARRIGVVGAARRAVLFRAFWLLVPALRAE</sequence>
<evidence type="ECO:0000313" key="2">
    <source>
        <dbReference type="Proteomes" id="UP000265520"/>
    </source>
</evidence>
<dbReference type="Proteomes" id="UP000265520">
    <property type="component" value="Unassembled WGS sequence"/>
</dbReference>
<keyword evidence="2" id="KW-1185">Reference proteome</keyword>
<organism evidence="1 2">
    <name type="scientific">Trifolium medium</name>
    <dbReference type="NCBI Taxonomy" id="97028"/>
    <lineage>
        <taxon>Eukaryota</taxon>
        <taxon>Viridiplantae</taxon>
        <taxon>Streptophyta</taxon>
        <taxon>Embryophyta</taxon>
        <taxon>Tracheophyta</taxon>
        <taxon>Spermatophyta</taxon>
        <taxon>Magnoliopsida</taxon>
        <taxon>eudicotyledons</taxon>
        <taxon>Gunneridae</taxon>
        <taxon>Pentapetalae</taxon>
        <taxon>rosids</taxon>
        <taxon>fabids</taxon>
        <taxon>Fabales</taxon>
        <taxon>Fabaceae</taxon>
        <taxon>Papilionoideae</taxon>
        <taxon>50 kb inversion clade</taxon>
        <taxon>NPAAA clade</taxon>
        <taxon>Hologalegina</taxon>
        <taxon>IRL clade</taxon>
        <taxon>Trifolieae</taxon>
        <taxon>Trifolium</taxon>
    </lineage>
</organism>
<dbReference type="AlphaFoldDB" id="A0A392T290"/>
<reference evidence="1 2" key="1">
    <citation type="journal article" date="2018" name="Front. Plant Sci.">
        <title>Red Clover (Trifolium pratense) and Zigzag Clover (T. medium) - A Picture of Genomic Similarities and Differences.</title>
        <authorList>
            <person name="Dluhosova J."/>
            <person name="Istvanek J."/>
            <person name="Nedelnik J."/>
            <person name="Repkova J."/>
        </authorList>
    </citation>
    <scope>NUCLEOTIDE SEQUENCE [LARGE SCALE GENOMIC DNA]</scope>
    <source>
        <strain evidence="2">cv. 10/8</strain>
        <tissue evidence="1">Leaf</tissue>
    </source>
</reference>
<proteinExistence type="predicted"/>
<name>A0A392T290_9FABA</name>